<evidence type="ECO:0000256" key="3">
    <source>
        <dbReference type="ARBA" id="ARBA00009562"/>
    </source>
</evidence>
<gene>
    <name evidence="15 18" type="primary">trpE</name>
    <name evidence="18" type="ORF">DJ018_12340</name>
</gene>
<feature type="domain" description="Chorismate-utilising enzyme C-terminal" evidence="16">
    <location>
        <begin position="227"/>
        <end position="495"/>
    </location>
</feature>
<keyword evidence="8 15" id="KW-0479">Metal-binding</keyword>
<feature type="domain" description="Anthranilate synthase component I N-terminal" evidence="17">
    <location>
        <begin position="29"/>
        <end position="173"/>
    </location>
</feature>
<sequence>MTIEPAFADFQAAYQAGAPQVVWTRLIDDLETPVSAYLKIGHGRPYAFLFESVEGGAWRGRYSIITLNPDLVWRCRGDEAEIAEGADIESGRFTPQPGGALDSLRDLVARSRIELPASLPPPSAGVYGAVGYDMIRLVEHLPNVNPDTLGLPDGVMTRPSIVAIFDAIAQEIILVTPVRPDGRSAEDAYAAAQARIEAVLLDLRKPAPPLSRSGQPEPDQFTTPVSRERYREMVAQAKEYIRAGDIFQVVPSHRFRSPFSRDPFALYRSLRRMNPSPFLFFLNFGDFQLAGSSPEILVRMRDGKITIRPIAGTRPRGKTPEEDAALEAELRADPKERAEHLMLLDLGRNDVGRVAMLKQAGTNEAPQVSRGPRVRVTDSFFVERYSHVMHLVSNVEGDAPDGLDPVDVVMAALPAGTLSGAPKVRAMEIIDELEIEKRGIGYAGGVGYFGADGSVDTCIVLRTALFKDGTMYVQSGGGVVADSDADAEYDETLHKARALRRAAEESWRFE</sequence>
<dbReference type="Proteomes" id="UP000249725">
    <property type="component" value="Unassembled WGS sequence"/>
</dbReference>
<comment type="subunit">
    <text evidence="4 15">Heterotetramer consisting of two non-identical subunits: a beta subunit (TrpG) and a large alpha subunit (TrpE).</text>
</comment>
<dbReference type="PANTHER" id="PTHR11236:SF48">
    <property type="entry name" value="ISOCHORISMATE SYNTHASE MENF"/>
    <property type="match status" value="1"/>
</dbReference>
<dbReference type="GO" id="GO:0000162">
    <property type="term" value="P:L-tryptophan biosynthetic process"/>
    <property type="evidence" value="ECO:0007669"/>
    <property type="project" value="UniProtKB-UniPathway"/>
</dbReference>
<evidence type="ECO:0000259" key="17">
    <source>
        <dbReference type="Pfam" id="PF04715"/>
    </source>
</evidence>
<dbReference type="OrthoDB" id="9803598at2"/>
<dbReference type="AlphaFoldDB" id="A0A328AJC4"/>
<evidence type="ECO:0000256" key="9">
    <source>
        <dbReference type="ARBA" id="ARBA00022822"/>
    </source>
</evidence>
<keyword evidence="9 15" id="KW-0822">Tryptophan biosynthesis</keyword>
<evidence type="ECO:0000256" key="7">
    <source>
        <dbReference type="ARBA" id="ARBA00022605"/>
    </source>
</evidence>
<comment type="similarity">
    <text evidence="3 15">Belongs to the anthranilate synthase component I family.</text>
</comment>
<comment type="function">
    <text evidence="13 15">Part of a heterotetrameric complex that catalyzes the two-step biosynthesis of anthranilate, an intermediate in the biosynthesis of L-tryptophan. In the first step, the glutamine-binding beta subunit (TrpG) of anthranilate synthase (AS) provides the glutamine amidotransferase activity which generates ammonia as a substrate that, along with chorismate, is used in the second step, catalyzed by the large alpha subunit of AS (TrpE) to produce anthranilate. In the absence of TrpG, TrpE can synthesize anthranilate directly from chorismate and high concentrations of ammonia.</text>
</comment>
<dbReference type="GO" id="GO:0046872">
    <property type="term" value="F:metal ion binding"/>
    <property type="evidence" value="ECO:0007669"/>
    <property type="project" value="UniProtKB-KW"/>
</dbReference>
<dbReference type="InterPro" id="IPR005256">
    <property type="entry name" value="Anth_synth_I_PabB"/>
</dbReference>
<dbReference type="EC" id="4.1.3.27" evidence="5 15"/>
<evidence type="ECO:0000313" key="19">
    <source>
        <dbReference type="Proteomes" id="UP000249725"/>
    </source>
</evidence>
<dbReference type="PRINTS" id="PR00095">
    <property type="entry name" value="ANTSNTHASEI"/>
</dbReference>
<evidence type="ECO:0000259" key="16">
    <source>
        <dbReference type="Pfam" id="PF00425"/>
    </source>
</evidence>
<evidence type="ECO:0000256" key="6">
    <source>
        <dbReference type="ARBA" id="ARBA00020653"/>
    </source>
</evidence>
<dbReference type="Gene3D" id="3.60.120.10">
    <property type="entry name" value="Anthranilate synthase"/>
    <property type="match status" value="1"/>
</dbReference>
<comment type="caution">
    <text evidence="18">The sequence shown here is derived from an EMBL/GenBank/DDBJ whole genome shotgun (WGS) entry which is preliminary data.</text>
</comment>
<dbReference type="NCBIfam" id="TIGR00564">
    <property type="entry name" value="trpE_most"/>
    <property type="match status" value="1"/>
</dbReference>
<comment type="catalytic activity">
    <reaction evidence="14 15">
        <text>chorismate + L-glutamine = anthranilate + pyruvate + L-glutamate + H(+)</text>
        <dbReference type="Rhea" id="RHEA:21732"/>
        <dbReference type="ChEBI" id="CHEBI:15361"/>
        <dbReference type="ChEBI" id="CHEBI:15378"/>
        <dbReference type="ChEBI" id="CHEBI:16567"/>
        <dbReference type="ChEBI" id="CHEBI:29748"/>
        <dbReference type="ChEBI" id="CHEBI:29985"/>
        <dbReference type="ChEBI" id="CHEBI:58359"/>
        <dbReference type="EC" id="4.1.3.27"/>
    </reaction>
</comment>
<keyword evidence="19" id="KW-1185">Reference proteome</keyword>
<evidence type="ECO:0000256" key="12">
    <source>
        <dbReference type="ARBA" id="ARBA00023239"/>
    </source>
</evidence>
<evidence type="ECO:0000256" key="2">
    <source>
        <dbReference type="ARBA" id="ARBA00004873"/>
    </source>
</evidence>
<dbReference type="InterPro" id="IPR005801">
    <property type="entry name" value="ADC_synthase"/>
</dbReference>
<dbReference type="SUPFAM" id="SSF56322">
    <property type="entry name" value="ADC synthase"/>
    <property type="match status" value="1"/>
</dbReference>
<comment type="cofactor">
    <cofactor evidence="1 15">
        <name>Mg(2+)</name>
        <dbReference type="ChEBI" id="CHEBI:18420"/>
    </cofactor>
</comment>
<evidence type="ECO:0000256" key="10">
    <source>
        <dbReference type="ARBA" id="ARBA00022842"/>
    </source>
</evidence>
<dbReference type="Pfam" id="PF00425">
    <property type="entry name" value="Chorismate_bind"/>
    <property type="match status" value="1"/>
</dbReference>
<evidence type="ECO:0000256" key="11">
    <source>
        <dbReference type="ARBA" id="ARBA00023141"/>
    </source>
</evidence>
<keyword evidence="11 15" id="KW-0057">Aromatic amino acid biosynthesis</keyword>
<dbReference type="EMBL" id="QFYR01000002">
    <property type="protein sequence ID" value="RAK52958.1"/>
    <property type="molecule type" value="Genomic_DNA"/>
</dbReference>
<protein>
    <recommendedName>
        <fullName evidence="6 15">Anthranilate synthase component 1</fullName>
        <ecNumber evidence="5 15">4.1.3.27</ecNumber>
    </recommendedName>
</protein>
<dbReference type="InterPro" id="IPR006805">
    <property type="entry name" value="Anth_synth_I_N"/>
</dbReference>
<accession>A0A328AJC4</accession>
<dbReference type="UniPathway" id="UPA00035">
    <property type="reaction ID" value="UER00040"/>
</dbReference>
<evidence type="ECO:0000256" key="1">
    <source>
        <dbReference type="ARBA" id="ARBA00001946"/>
    </source>
</evidence>
<proteinExistence type="inferred from homology"/>
<evidence type="ECO:0000313" key="18">
    <source>
        <dbReference type="EMBL" id="RAK52958.1"/>
    </source>
</evidence>
<keyword evidence="7 15" id="KW-0028">Amino-acid biosynthesis</keyword>
<dbReference type="InterPro" id="IPR019999">
    <property type="entry name" value="Anth_synth_I-like"/>
</dbReference>
<comment type="pathway">
    <text evidence="2 15">Amino-acid biosynthesis; L-tryptophan biosynthesis; L-tryptophan from chorismate: step 1/5.</text>
</comment>
<keyword evidence="10 15" id="KW-0460">Magnesium</keyword>
<dbReference type="RefSeq" id="WP_111515243.1">
    <property type="nucleotide sequence ID" value="NZ_QFYR01000002.1"/>
</dbReference>
<dbReference type="InterPro" id="IPR015890">
    <property type="entry name" value="Chorismate_C"/>
</dbReference>
<evidence type="ECO:0000256" key="15">
    <source>
        <dbReference type="RuleBase" id="RU364045"/>
    </source>
</evidence>
<organism evidence="18 19">
    <name type="scientific">Phenylobacterium deserti</name>
    <dbReference type="NCBI Taxonomy" id="1914756"/>
    <lineage>
        <taxon>Bacteria</taxon>
        <taxon>Pseudomonadati</taxon>
        <taxon>Pseudomonadota</taxon>
        <taxon>Alphaproteobacteria</taxon>
        <taxon>Caulobacterales</taxon>
        <taxon>Caulobacteraceae</taxon>
        <taxon>Phenylobacterium</taxon>
    </lineage>
</organism>
<reference evidence="19" key="1">
    <citation type="submission" date="2018-05" db="EMBL/GenBank/DDBJ databases">
        <authorList>
            <person name="Li X."/>
        </authorList>
    </citation>
    <scope>NUCLEOTIDE SEQUENCE [LARGE SCALE GENOMIC DNA]</scope>
    <source>
        <strain evidence="19">YIM 73061</strain>
    </source>
</reference>
<keyword evidence="12 15" id="KW-0456">Lyase</keyword>
<dbReference type="PANTHER" id="PTHR11236">
    <property type="entry name" value="AMINOBENZOATE/ANTHRANILATE SYNTHASE"/>
    <property type="match status" value="1"/>
</dbReference>
<evidence type="ECO:0000256" key="5">
    <source>
        <dbReference type="ARBA" id="ARBA00012266"/>
    </source>
</evidence>
<name>A0A328AJC4_9CAUL</name>
<dbReference type="Pfam" id="PF04715">
    <property type="entry name" value="Anth_synt_I_N"/>
    <property type="match status" value="1"/>
</dbReference>
<dbReference type="GO" id="GO:0004049">
    <property type="term" value="F:anthranilate synthase activity"/>
    <property type="evidence" value="ECO:0007669"/>
    <property type="project" value="UniProtKB-EC"/>
</dbReference>
<evidence type="ECO:0000256" key="4">
    <source>
        <dbReference type="ARBA" id="ARBA00011575"/>
    </source>
</evidence>
<evidence type="ECO:0000256" key="8">
    <source>
        <dbReference type="ARBA" id="ARBA00022723"/>
    </source>
</evidence>
<evidence type="ECO:0000256" key="14">
    <source>
        <dbReference type="ARBA" id="ARBA00047683"/>
    </source>
</evidence>
<evidence type="ECO:0000256" key="13">
    <source>
        <dbReference type="ARBA" id="ARBA00025634"/>
    </source>
</evidence>